<evidence type="ECO:0000313" key="9">
    <source>
        <dbReference type="Proteomes" id="UP000291338"/>
    </source>
</evidence>
<dbReference type="InterPro" id="IPR029017">
    <property type="entry name" value="Enolase-like_N"/>
</dbReference>
<dbReference type="SMART" id="SM00922">
    <property type="entry name" value="MR_MLE"/>
    <property type="match status" value="1"/>
</dbReference>
<keyword evidence="4" id="KW-0413">Isomerase</keyword>
<dbReference type="InterPro" id="IPR013342">
    <property type="entry name" value="Mandelate_racemase_C"/>
</dbReference>
<dbReference type="GO" id="GO:0046872">
    <property type="term" value="F:metal ion binding"/>
    <property type="evidence" value="ECO:0007669"/>
    <property type="project" value="UniProtKB-KW"/>
</dbReference>
<evidence type="ECO:0000256" key="4">
    <source>
        <dbReference type="ARBA" id="ARBA00023235"/>
    </source>
</evidence>
<evidence type="ECO:0000256" key="6">
    <source>
        <dbReference type="PIRSR" id="PIRSR634603-3"/>
    </source>
</evidence>
<feature type="binding site" evidence="6">
    <location>
        <position position="223"/>
    </location>
    <ligand>
        <name>Mg(2+)</name>
        <dbReference type="ChEBI" id="CHEBI:18420"/>
    </ligand>
</feature>
<dbReference type="SUPFAM" id="SSF51604">
    <property type="entry name" value="Enolase C-terminal domain-like"/>
    <property type="match status" value="1"/>
</dbReference>
<dbReference type="PROSITE" id="PS00909">
    <property type="entry name" value="MR_MLE_2"/>
    <property type="match status" value="1"/>
</dbReference>
<dbReference type="InterPro" id="IPR034603">
    <property type="entry name" value="Dipeptide_epimerase"/>
</dbReference>
<dbReference type="InterPro" id="IPR029065">
    <property type="entry name" value="Enolase_C-like"/>
</dbReference>
<dbReference type="SUPFAM" id="SSF54826">
    <property type="entry name" value="Enolase N-terminal domain-like"/>
    <property type="match status" value="1"/>
</dbReference>
<dbReference type="SFLD" id="SFLDS00001">
    <property type="entry name" value="Enolase"/>
    <property type="match status" value="1"/>
</dbReference>
<comment type="cofactor">
    <cofactor evidence="6">
        <name>Mg(2+)</name>
        <dbReference type="ChEBI" id="CHEBI:18420"/>
    </cofactor>
    <text evidence="6">Binds 1 Mg(2+) ion per subunit.</text>
</comment>
<dbReference type="SFLD" id="SFLDF00010">
    <property type="entry name" value="dipeptide_epimerase"/>
    <property type="match status" value="1"/>
</dbReference>
<reference evidence="8 9" key="1">
    <citation type="submission" date="2018-01" db="EMBL/GenBank/DDBJ databases">
        <title>Co-occurrence of chitin degradation, pigmentation and bioactivity in marine Pseudoalteromonas.</title>
        <authorList>
            <person name="Paulsen S."/>
            <person name="Gram L."/>
            <person name="Machado H."/>
        </authorList>
    </citation>
    <scope>NUCLEOTIDE SEQUENCE [LARGE SCALE GENOMIC DNA]</scope>
    <source>
        <strain evidence="8 9">S3898</strain>
    </source>
</reference>
<accession>A0A4V2EK27</accession>
<dbReference type="Pfam" id="PF13378">
    <property type="entry name" value="MR_MLE_C"/>
    <property type="match status" value="1"/>
</dbReference>
<evidence type="ECO:0000256" key="5">
    <source>
        <dbReference type="PIRSR" id="PIRSR634603-1"/>
    </source>
</evidence>
<dbReference type="InterPro" id="IPR034593">
    <property type="entry name" value="DgoD-like"/>
</dbReference>
<feature type="active site" description="Proton acceptor; specific for (R)-substrate epimerization" evidence="5">
    <location>
        <position position="149"/>
    </location>
</feature>
<name>A0A4V2EK27_9GAMM</name>
<keyword evidence="2 6" id="KW-0479">Metal-binding</keyword>
<gene>
    <name evidence="8" type="ORF">C1E23_04045</name>
</gene>
<dbReference type="InterPro" id="IPR018110">
    <property type="entry name" value="Mandel_Rmase/mucon_lact_enz_CS"/>
</dbReference>
<dbReference type="GO" id="GO:0009063">
    <property type="term" value="P:amino acid catabolic process"/>
    <property type="evidence" value="ECO:0007669"/>
    <property type="project" value="InterPro"/>
</dbReference>
<organism evidence="8 9">
    <name type="scientific">Pseudoalteromonas phenolica</name>
    <dbReference type="NCBI Taxonomy" id="161398"/>
    <lineage>
        <taxon>Bacteria</taxon>
        <taxon>Pseudomonadati</taxon>
        <taxon>Pseudomonadota</taxon>
        <taxon>Gammaproteobacteria</taxon>
        <taxon>Alteromonadales</taxon>
        <taxon>Pseudoalteromonadaceae</taxon>
        <taxon>Pseudoalteromonas</taxon>
    </lineage>
</organism>
<dbReference type="Pfam" id="PF02746">
    <property type="entry name" value="MR_MLE_N"/>
    <property type="match status" value="1"/>
</dbReference>
<dbReference type="GO" id="GO:0016855">
    <property type="term" value="F:racemase and epimerase activity, acting on amino acids and derivatives"/>
    <property type="evidence" value="ECO:0007669"/>
    <property type="project" value="InterPro"/>
</dbReference>
<evidence type="ECO:0000259" key="7">
    <source>
        <dbReference type="SMART" id="SM00922"/>
    </source>
</evidence>
<dbReference type="Gene3D" id="3.30.390.10">
    <property type="entry name" value="Enolase-like, N-terminal domain"/>
    <property type="match status" value="1"/>
</dbReference>
<sequence>MIALAVETHCFALKQVFKISRSSKTSADVIVVKLKSGSYVGLGEAVPYARYGESLDSVMSQINAIKAYLDSEGMLSNAIKKMPAGAAKNALDCAYWDLRAKIANKPVNELLGLSKPQSCVSAQTLSIDSPENMAQAAADMGHPPLIKVKLDRDNIVDKMRAIHEASPLSKFIVDANEAWTIEDLCEVAPTLAELNVSLIEQPLPADQDADLAAYNGPIAICADESCHTREGLQKLKRYYDAINIKLDKTGGITEAVALMREAQLLGFTIMVGCMVGSSLAMAPAFLLSSEAAFVDLDGPWLLAADRANGFDFKDGVMTPAEPLLWGEV</sequence>
<comment type="similarity">
    <text evidence="1">Belongs to the mandelate racemase/muconate lactonizing enzyme family.</text>
</comment>
<proteinExistence type="inferred from homology"/>
<dbReference type="RefSeq" id="WP_130254345.1">
    <property type="nucleotide sequence ID" value="NZ_PPSX01000015.1"/>
</dbReference>
<evidence type="ECO:0000256" key="3">
    <source>
        <dbReference type="ARBA" id="ARBA00022842"/>
    </source>
</evidence>
<comment type="caution">
    <text evidence="8">The sequence shown here is derived from an EMBL/GenBank/DDBJ whole genome shotgun (WGS) entry which is preliminary data.</text>
</comment>
<dbReference type="NCBIfam" id="NF042940">
    <property type="entry name" value="racemase_DgcA"/>
    <property type="match status" value="1"/>
</dbReference>
<dbReference type="CDD" id="cd03319">
    <property type="entry name" value="L-Ala-DL-Glu_epimerase"/>
    <property type="match status" value="1"/>
</dbReference>
<feature type="active site" description="Proton acceptor; specific for (S)-substrate epimerization" evidence="5">
    <location>
        <position position="245"/>
    </location>
</feature>
<dbReference type="EMBL" id="PPSX01000015">
    <property type="protein sequence ID" value="RZQ54388.1"/>
    <property type="molecule type" value="Genomic_DNA"/>
</dbReference>
<dbReference type="Gene3D" id="3.20.20.120">
    <property type="entry name" value="Enolase-like C-terminal domain"/>
    <property type="match status" value="1"/>
</dbReference>
<dbReference type="PANTHER" id="PTHR48080:SF3">
    <property type="entry name" value="ENOLASE SUPERFAMILY MEMBER DDB_G0284701"/>
    <property type="match status" value="1"/>
</dbReference>
<protein>
    <submittedName>
        <fullName evidence="8">Dipeptide epimerase</fullName>
    </submittedName>
</protein>
<keyword evidence="3 6" id="KW-0460">Magnesium</keyword>
<dbReference type="Proteomes" id="UP000291338">
    <property type="component" value="Unassembled WGS sequence"/>
</dbReference>
<dbReference type="AlphaFoldDB" id="A0A4V2EK27"/>
<dbReference type="SFLD" id="SFLDG00180">
    <property type="entry name" value="muconate_cycloisomerase"/>
    <property type="match status" value="1"/>
</dbReference>
<feature type="domain" description="Mandelate racemase/muconate lactonizing enzyme C-terminal" evidence="7">
    <location>
        <begin position="130"/>
        <end position="221"/>
    </location>
</feature>
<evidence type="ECO:0000313" key="8">
    <source>
        <dbReference type="EMBL" id="RZQ54388.1"/>
    </source>
</evidence>
<dbReference type="InterPro" id="IPR036849">
    <property type="entry name" value="Enolase-like_C_sf"/>
</dbReference>
<feature type="binding site" evidence="6">
    <location>
        <position position="200"/>
    </location>
    <ligand>
        <name>Mg(2+)</name>
        <dbReference type="ChEBI" id="CHEBI:18420"/>
    </ligand>
</feature>
<feature type="binding site" evidence="6">
    <location>
        <position position="174"/>
    </location>
    <ligand>
        <name>Mg(2+)</name>
        <dbReference type="ChEBI" id="CHEBI:18420"/>
    </ligand>
</feature>
<evidence type="ECO:0000256" key="1">
    <source>
        <dbReference type="ARBA" id="ARBA00008031"/>
    </source>
</evidence>
<dbReference type="PANTHER" id="PTHR48080">
    <property type="entry name" value="D-GALACTONATE DEHYDRATASE-RELATED"/>
    <property type="match status" value="1"/>
</dbReference>
<evidence type="ECO:0000256" key="2">
    <source>
        <dbReference type="ARBA" id="ARBA00022723"/>
    </source>
</evidence>
<dbReference type="InterPro" id="IPR013341">
    <property type="entry name" value="Mandelate_racemase_N_dom"/>
</dbReference>